<name>A0A5M8QKL3_9BACT</name>
<protein>
    <submittedName>
        <fullName evidence="3">PorT family protein</fullName>
    </submittedName>
    <submittedName>
        <fullName evidence="4">Porin family protein</fullName>
    </submittedName>
</protein>
<feature type="chain" id="PRO_5024380020" evidence="1">
    <location>
        <begin position="21"/>
        <end position="212"/>
    </location>
</feature>
<dbReference type="RefSeq" id="WP_149097500.1">
    <property type="nucleotide sequence ID" value="NZ_BMMG01000002.1"/>
</dbReference>
<dbReference type="EMBL" id="VKKZ01000019">
    <property type="protein sequence ID" value="KAA6435306.1"/>
    <property type="molecule type" value="Genomic_DNA"/>
</dbReference>
<keyword evidence="1" id="KW-0732">Signal</keyword>
<evidence type="ECO:0000313" key="3">
    <source>
        <dbReference type="EMBL" id="KAA6435306.1"/>
    </source>
</evidence>
<dbReference type="Proteomes" id="UP001570846">
    <property type="component" value="Unassembled WGS sequence"/>
</dbReference>
<evidence type="ECO:0000313" key="5">
    <source>
        <dbReference type="Proteomes" id="UP000323866"/>
    </source>
</evidence>
<dbReference type="Proteomes" id="UP000323866">
    <property type="component" value="Unassembled WGS sequence"/>
</dbReference>
<dbReference type="Pfam" id="PF13568">
    <property type="entry name" value="OMP_b-brl_2"/>
    <property type="match status" value="1"/>
</dbReference>
<dbReference type="InterPro" id="IPR011250">
    <property type="entry name" value="OMP/PagP_B-barrel"/>
</dbReference>
<reference evidence="3 5" key="2">
    <citation type="submission" date="2019-09" db="EMBL/GenBank/DDBJ databases">
        <title>A bacterium isolated from glacier soil.</title>
        <authorList>
            <person name="Liu Q."/>
        </authorList>
    </citation>
    <scope>NUCLEOTIDE SEQUENCE [LARGE SCALE GENOMIC DNA]</scope>
    <source>
        <strain evidence="3 5">MDT1-10-3</strain>
    </source>
</reference>
<dbReference type="SUPFAM" id="SSF56925">
    <property type="entry name" value="OMPA-like"/>
    <property type="match status" value="1"/>
</dbReference>
<comment type="caution">
    <text evidence="3">The sequence shown here is derived from an EMBL/GenBank/DDBJ whole genome shotgun (WGS) entry which is preliminary data.</text>
</comment>
<accession>A0A5M8QKL3</accession>
<dbReference type="OrthoDB" id="893738at2"/>
<sequence>MKKSILSALFLLTIASLSFAQQALNKLSIGIVAGPTHTYFRGEEQRNDNESDYRKAAGISIKYQPSRLFLKVDFLYEDKGFVTDYMLMDNSGRLRGVIPFKYHFHYITVPILAGVTFKKLGLFLNAGPYLSFLQKQNAVYEYDEYDYTDNWEKTDYGLTSGIGYSRTLFSHFQISAEIRYNIGMKDVDLRELDYKTNSTALLLGLHYTLGGN</sequence>
<evidence type="ECO:0000259" key="2">
    <source>
        <dbReference type="Pfam" id="PF13568"/>
    </source>
</evidence>
<dbReference type="EMBL" id="JBGOGF010000001">
    <property type="protein sequence ID" value="MFA1769664.1"/>
    <property type="molecule type" value="Genomic_DNA"/>
</dbReference>
<reference evidence="3 5" key="1">
    <citation type="submission" date="2019-07" db="EMBL/GenBank/DDBJ databases">
        <authorList>
            <person name="Qu J.-H."/>
        </authorList>
    </citation>
    <scope>NUCLEOTIDE SEQUENCE [LARGE SCALE GENOMIC DNA]</scope>
    <source>
        <strain evidence="3 5">MDT1-10-3</strain>
    </source>
</reference>
<feature type="signal peptide" evidence="1">
    <location>
        <begin position="1"/>
        <end position="20"/>
    </location>
</feature>
<feature type="domain" description="Outer membrane protein beta-barrel" evidence="2">
    <location>
        <begin position="19"/>
        <end position="187"/>
    </location>
</feature>
<dbReference type="InterPro" id="IPR025665">
    <property type="entry name" value="Beta-barrel_OMP_2"/>
</dbReference>
<keyword evidence="6" id="KW-1185">Reference proteome</keyword>
<evidence type="ECO:0000313" key="6">
    <source>
        <dbReference type="Proteomes" id="UP001570846"/>
    </source>
</evidence>
<dbReference type="AlphaFoldDB" id="A0A5M8QKL3"/>
<organism evidence="3 5">
    <name type="scientific">Rufibacter glacialis</name>
    <dbReference type="NCBI Taxonomy" id="1259555"/>
    <lineage>
        <taxon>Bacteria</taxon>
        <taxon>Pseudomonadati</taxon>
        <taxon>Bacteroidota</taxon>
        <taxon>Cytophagia</taxon>
        <taxon>Cytophagales</taxon>
        <taxon>Hymenobacteraceae</taxon>
        <taxon>Rufibacter</taxon>
    </lineage>
</organism>
<proteinExistence type="predicted"/>
<evidence type="ECO:0000313" key="4">
    <source>
        <dbReference type="EMBL" id="MFA1769664.1"/>
    </source>
</evidence>
<gene>
    <name evidence="4" type="ORF">ACD591_00050</name>
    <name evidence="3" type="ORF">FOE74_04965</name>
</gene>
<evidence type="ECO:0000256" key="1">
    <source>
        <dbReference type="SAM" id="SignalP"/>
    </source>
</evidence>
<reference evidence="4 6" key="3">
    <citation type="submission" date="2024-08" db="EMBL/GenBank/DDBJ databases">
        <authorList>
            <person name="Wei W."/>
        </authorList>
    </citation>
    <scope>NUCLEOTIDE SEQUENCE [LARGE SCALE GENOMIC DNA]</scope>
    <source>
        <strain evidence="4 6">XU2</strain>
    </source>
</reference>